<evidence type="ECO:0008006" key="4">
    <source>
        <dbReference type="Google" id="ProtNLM"/>
    </source>
</evidence>
<evidence type="ECO:0000313" key="2">
    <source>
        <dbReference type="EMBL" id="GDY29297.1"/>
    </source>
</evidence>
<proteinExistence type="predicted"/>
<evidence type="ECO:0000313" key="3">
    <source>
        <dbReference type="Proteomes" id="UP000298860"/>
    </source>
</evidence>
<dbReference type="AlphaFoldDB" id="A0A4D4J5N6"/>
<sequence length="135" mass="13470">MRRKVLVTLSVVALGGAALLGVAAPAFAGAGQDGASLYVDSNTVVTGQLLHVWGACGGGGEGLNFVGSAAFVHRGQDDPYPGDGGSARITAYNRGAFEGEAVVANVPPGDYTVSARCGGGLAATEPITVVRSPRR</sequence>
<keyword evidence="3" id="KW-1185">Reference proteome</keyword>
<organism evidence="2 3">
    <name type="scientific">Gandjariella thermophila</name>
    <dbReference type="NCBI Taxonomy" id="1931992"/>
    <lineage>
        <taxon>Bacteria</taxon>
        <taxon>Bacillati</taxon>
        <taxon>Actinomycetota</taxon>
        <taxon>Actinomycetes</taxon>
        <taxon>Pseudonocardiales</taxon>
        <taxon>Pseudonocardiaceae</taxon>
        <taxon>Gandjariella</taxon>
    </lineage>
</organism>
<protein>
    <recommendedName>
        <fullName evidence="4">Carboxypeptidase regulatory-like domain-containing protein</fullName>
    </recommendedName>
</protein>
<dbReference type="RefSeq" id="WP_137812478.1">
    <property type="nucleotide sequence ID" value="NZ_BJFL01000003.1"/>
</dbReference>
<name>A0A4D4J5N6_9PSEU</name>
<keyword evidence="1" id="KW-0732">Signal</keyword>
<accession>A0A4D4J5N6</accession>
<gene>
    <name evidence="2" type="ORF">GTS_09300</name>
</gene>
<reference evidence="3" key="1">
    <citation type="submission" date="2019-04" db="EMBL/GenBank/DDBJ databases">
        <title>Draft genome sequence of Pseudonocardiaceae bacterium SL3-2-4.</title>
        <authorList>
            <person name="Ningsih F."/>
            <person name="Yokota A."/>
            <person name="Sakai Y."/>
            <person name="Nanatani K."/>
            <person name="Yabe S."/>
            <person name="Oetari A."/>
            <person name="Sjamsuridzal W."/>
        </authorList>
    </citation>
    <scope>NUCLEOTIDE SEQUENCE [LARGE SCALE GENOMIC DNA]</scope>
    <source>
        <strain evidence="3">SL3-2-4</strain>
    </source>
</reference>
<dbReference type="EMBL" id="BJFL01000003">
    <property type="protein sequence ID" value="GDY29297.1"/>
    <property type="molecule type" value="Genomic_DNA"/>
</dbReference>
<dbReference type="Proteomes" id="UP000298860">
    <property type="component" value="Unassembled WGS sequence"/>
</dbReference>
<comment type="caution">
    <text evidence="2">The sequence shown here is derived from an EMBL/GenBank/DDBJ whole genome shotgun (WGS) entry which is preliminary data.</text>
</comment>
<feature type="chain" id="PRO_5021022101" description="Carboxypeptidase regulatory-like domain-containing protein" evidence="1">
    <location>
        <begin position="29"/>
        <end position="135"/>
    </location>
</feature>
<dbReference type="OrthoDB" id="3629550at2"/>
<feature type="signal peptide" evidence="1">
    <location>
        <begin position="1"/>
        <end position="28"/>
    </location>
</feature>
<evidence type="ECO:0000256" key="1">
    <source>
        <dbReference type="SAM" id="SignalP"/>
    </source>
</evidence>